<feature type="region of interest" description="Disordered" evidence="1">
    <location>
        <begin position="1"/>
        <end position="31"/>
    </location>
</feature>
<dbReference type="OrthoDB" id="10023921at2759"/>
<dbReference type="AlphaFoldDB" id="A0A4C1V101"/>
<dbReference type="InterPro" id="IPR038901">
    <property type="entry name" value="HEXDC-like"/>
</dbReference>
<dbReference type="SUPFAM" id="SSF51445">
    <property type="entry name" value="(Trans)glycosidases"/>
    <property type="match status" value="2"/>
</dbReference>
<feature type="compositionally biased region" description="Basic and acidic residues" evidence="1">
    <location>
        <begin position="1"/>
        <end position="12"/>
    </location>
</feature>
<protein>
    <submittedName>
        <fullName evidence="2">Hexosaminidase D</fullName>
    </submittedName>
</protein>
<dbReference type="STRING" id="151549.A0A4C1V101"/>
<dbReference type="PANTHER" id="PTHR21040:SF8">
    <property type="entry name" value="BCDNA.GH04120"/>
    <property type="match status" value="1"/>
</dbReference>
<keyword evidence="3" id="KW-1185">Reference proteome</keyword>
<evidence type="ECO:0000313" key="2">
    <source>
        <dbReference type="EMBL" id="GBP32458.1"/>
    </source>
</evidence>
<evidence type="ECO:0000256" key="1">
    <source>
        <dbReference type="SAM" id="MobiDB-lite"/>
    </source>
</evidence>
<name>A0A4C1V101_EUMVA</name>
<sequence length="515" mass="58230">MSQTRNEGEKKAGSGSVIPHHSQAVQSGRVSSANNKPFLPYVVVHLDLKGAPPKLSYLKSLLPSLRRHGANGLLIEYEDMFPYEGRLVNLSALNRYGKQELTNFLSHARDLGFEIIPLLQTFGHMEFALKLEEYANLRERSDYPDSICPSRAESKILLSEMIEQVICMGPRNTVVSTSSNSSSFIKIEVDPFFAFGNIQYPVVHTITQHGLQSNTQIIRIDHRSPPDPLINQTGMECNRPHGQVMDLHAAVSRVKYIHIGCDEVYGMNLCERCQQRKLSNAAIFTQHVLSVARGIKSRRPNTTVLIWDDMLRSIQPLELAKFKLRGQVEPVYWNYEPVLKHTHINLYKYHVNSDNIWVASAFKGADGRAAAVPNMTARYLNHFSWMKLVNGYRIDGTTKSYNFKGVILTGWSRYAHMEPLCELLPVSVSSLFLCLQVIKTFKTNTYSSTNGIHSEDFYYDYIFMNLRESLNCTAENNPGESSESRSSPPPMVTRSHRCVAGFLRRNRMSNGGGSM</sequence>
<dbReference type="Proteomes" id="UP000299102">
    <property type="component" value="Unassembled WGS sequence"/>
</dbReference>
<dbReference type="InterPro" id="IPR017853">
    <property type="entry name" value="GH"/>
</dbReference>
<organism evidence="2 3">
    <name type="scientific">Eumeta variegata</name>
    <name type="common">Bagworm moth</name>
    <name type="synonym">Eumeta japonica</name>
    <dbReference type="NCBI Taxonomy" id="151549"/>
    <lineage>
        <taxon>Eukaryota</taxon>
        <taxon>Metazoa</taxon>
        <taxon>Ecdysozoa</taxon>
        <taxon>Arthropoda</taxon>
        <taxon>Hexapoda</taxon>
        <taxon>Insecta</taxon>
        <taxon>Pterygota</taxon>
        <taxon>Neoptera</taxon>
        <taxon>Endopterygota</taxon>
        <taxon>Lepidoptera</taxon>
        <taxon>Glossata</taxon>
        <taxon>Ditrysia</taxon>
        <taxon>Tineoidea</taxon>
        <taxon>Psychidae</taxon>
        <taxon>Oiketicinae</taxon>
        <taxon>Eumeta</taxon>
    </lineage>
</organism>
<dbReference type="Gene3D" id="3.20.20.80">
    <property type="entry name" value="Glycosidases"/>
    <property type="match status" value="2"/>
</dbReference>
<dbReference type="CDD" id="cd06565">
    <property type="entry name" value="GH20_GcnA-like"/>
    <property type="match status" value="1"/>
</dbReference>
<dbReference type="EMBL" id="BGZK01000260">
    <property type="protein sequence ID" value="GBP32458.1"/>
    <property type="molecule type" value="Genomic_DNA"/>
</dbReference>
<feature type="region of interest" description="Disordered" evidence="1">
    <location>
        <begin position="474"/>
        <end position="494"/>
    </location>
</feature>
<accession>A0A4C1V101</accession>
<reference evidence="2 3" key="1">
    <citation type="journal article" date="2019" name="Commun. Biol.">
        <title>The bagworm genome reveals a unique fibroin gene that provides high tensile strength.</title>
        <authorList>
            <person name="Kono N."/>
            <person name="Nakamura H."/>
            <person name="Ohtoshi R."/>
            <person name="Tomita M."/>
            <person name="Numata K."/>
            <person name="Arakawa K."/>
        </authorList>
    </citation>
    <scope>NUCLEOTIDE SEQUENCE [LARGE SCALE GENOMIC DNA]</scope>
</reference>
<gene>
    <name evidence="2" type="primary">HEXDC</name>
    <name evidence="2" type="ORF">EVAR_24622_1</name>
</gene>
<comment type="caution">
    <text evidence="2">The sequence shown here is derived from an EMBL/GenBank/DDBJ whole genome shotgun (WGS) entry which is preliminary data.</text>
</comment>
<dbReference type="PANTHER" id="PTHR21040">
    <property type="entry name" value="BCDNA.GH04120"/>
    <property type="match status" value="1"/>
</dbReference>
<proteinExistence type="predicted"/>
<evidence type="ECO:0000313" key="3">
    <source>
        <dbReference type="Proteomes" id="UP000299102"/>
    </source>
</evidence>
<dbReference type="GO" id="GO:0015929">
    <property type="term" value="F:hexosaminidase activity"/>
    <property type="evidence" value="ECO:0007669"/>
    <property type="project" value="InterPro"/>
</dbReference>